<dbReference type="Proteomes" id="UP001644719">
    <property type="component" value="Unassembled WGS sequence"/>
</dbReference>
<dbReference type="PANTHER" id="PTHR43649:SF12">
    <property type="entry name" value="DIACETYLCHITOBIOSE BINDING PROTEIN DASA"/>
    <property type="match status" value="1"/>
</dbReference>
<organism evidence="2 3">
    <name type="scientific">Blautia faecis</name>
    <dbReference type="NCBI Taxonomy" id="871665"/>
    <lineage>
        <taxon>Bacteria</taxon>
        <taxon>Bacillati</taxon>
        <taxon>Bacillota</taxon>
        <taxon>Clostridia</taxon>
        <taxon>Lachnospirales</taxon>
        <taxon>Lachnospiraceae</taxon>
        <taxon>Blautia</taxon>
    </lineage>
</organism>
<dbReference type="RefSeq" id="WP_173717466.1">
    <property type="nucleotide sequence ID" value="NZ_JAAINN010000059.1"/>
</dbReference>
<dbReference type="SUPFAM" id="SSF53850">
    <property type="entry name" value="Periplasmic binding protein-like II"/>
    <property type="match status" value="1"/>
</dbReference>
<proteinExistence type="predicted"/>
<feature type="signal peptide" evidence="1">
    <location>
        <begin position="1"/>
        <end position="25"/>
    </location>
</feature>
<dbReference type="InterPro" id="IPR006059">
    <property type="entry name" value="SBP"/>
</dbReference>
<dbReference type="Pfam" id="PF13416">
    <property type="entry name" value="SBP_bac_8"/>
    <property type="match status" value="1"/>
</dbReference>
<accession>A0ABX2HAC6</accession>
<sequence>MKKKQLLGILLAGTMMVGAAVPVFAADGDRVKITYAQWGNETETAATQAVADKFNSEQDKIEVEVVKIDHDTYVTKLNAMATAGELPDTGIMSEAGVLKFAENGLLADISSMYGEGDAKPLDCLTFRYDGTPVAYSAANEVLNLWYNNDLLKEVCEKQGIDPSEVTPPADAEDAWDWDTFVQTAQKLTLDINGKNALDPDFDPDNVDIYGCTINTLPWQLEVWAKSNGGGYYSEDGSECTIDSPETVEALQRIADLSDVYHCAPPVTSAANALESSLGSKKVVMATDGAWNVGTFLGPSADFDYGVGVLPYMKEKVTICTGGPNVVFSTTEHPEEAMEWLKWYYQEENSWSLIEAGTWMPILDSWYTDPEKTDKWISNPNYPDKDMYKSAVVDYAMNNAQSTSWYYVNGTEEFNATLDSVFSSVWAGEETMEEAINENLEELQDIFAENNG</sequence>
<keyword evidence="1" id="KW-0732">Signal</keyword>
<name>A0ABX2HAC6_9FIRM</name>
<dbReference type="InterPro" id="IPR050490">
    <property type="entry name" value="Bact_solute-bd_prot1"/>
</dbReference>
<keyword evidence="3" id="KW-1185">Reference proteome</keyword>
<evidence type="ECO:0000313" key="2">
    <source>
        <dbReference type="EMBL" id="NSG87151.1"/>
    </source>
</evidence>
<feature type="chain" id="PRO_5046757720" evidence="1">
    <location>
        <begin position="26"/>
        <end position="451"/>
    </location>
</feature>
<gene>
    <name evidence="2" type="ORF">G5B17_17470</name>
</gene>
<dbReference type="EMBL" id="JAAITS010000062">
    <property type="protein sequence ID" value="NSG87151.1"/>
    <property type="molecule type" value="Genomic_DNA"/>
</dbReference>
<protein>
    <submittedName>
        <fullName evidence="2">Sugar ABC transporter substrate-binding protein</fullName>
    </submittedName>
</protein>
<comment type="caution">
    <text evidence="2">The sequence shown here is derived from an EMBL/GenBank/DDBJ whole genome shotgun (WGS) entry which is preliminary data.</text>
</comment>
<evidence type="ECO:0000256" key="1">
    <source>
        <dbReference type="SAM" id="SignalP"/>
    </source>
</evidence>
<evidence type="ECO:0000313" key="3">
    <source>
        <dbReference type="Proteomes" id="UP001644719"/>
    </source>
</evidence>
<dbReference type="PANTHER" id="PTHR43649">
    <property type="entry name" value="ARABINOSE-BINDING PROTEIN-RELATED"/>
    <property type="match status" value="1"/>
</dbReference>
<dbReference type="Gene3D" id="3.40.190.10">
    <property type="entry name" value="Periplasmic binding protein-like II"/>
    <property type="match status" value="1"/>
</dbReference>
<reference evidence="2 3" key="1">
    <citation type="journal article" date="2020" name="Cell Host Microbe">
        <title>Functional and Genomic Variation between Human-Derived Isolates of Lachnospiraceae Reveals Inter- and Intra-Species Diversity.</title>
        <authorList>
            <person name="Sorbara M.T."/>
            <person name="Littmann E.R."/>
            <person name="Fontana E."/>
            <person name="Moody T.U."/>
            <person name="Kohout C.E."/>
            <person name="Gjonbalaj M."/>
            <person name="Eaton V."/>
            <person name="Seok R."/>
            <person name="Leiner I.M."/>
            <person name="Pamer E.G."/>
        </authorList>
    </citation>
    <scope>NUCLEOTIDE SEQUENCE [LARGE SCALE GENOMIC DNA]</scope>
    <source>
        <strain evidence="2 3">MSK.17.74</strain>
    </source>
</reference>
<dbReference type="CDD" id="cd13585">
    <property type="entry name" value="PBP2_TMBP_like"/>
    <property type="match status" value="1"/>
</dbReference>